<sequence length="67" mass="7576">MSRKYRGFDTAFTKDGVCVYVIKDDKEKGTALVRDTRGGDEYTVSNEGMLYTKDMESIDLTIKEIGI</sequence>
<proteinExistence type="predicted"/>
<organism evidence="1 2">
    <name type="scientific">Enterococcus phage vB_OCPT_Car</name>
    <dbReference type="NCBI Taxonomy" id="2922319"/>
    <lineage>
        <taxon>Viruses</taxon>
        <taxon>Duplodnaviria</taxon>
        <taxon>Heunggongvirae</taxon>
        <taxon>Uroviricota</taxon>
        <taxon>Caudoviricetes</taxon>
        <taxon>Herelleviridae</taxon>
        <taxon>Brockvirinae</taxon>
        <taxon>Kochikohdavirus</taxon>
        <taxon>Kochikohdavirus car</taxon>
    </lineage>
</organism>
<dbReference type="EMBL" id="ON113168">
    <property type="protein sequence ID" value="UQT00178.1"/>
    <property type="molecule type" value="Genomic_DNA"/>
</dbReference>
<protein>
    <submittedName>
        <fullName evidence="1">Uncharacterized protein</fullName>
    </submittedName>
</protein>
<evidence type="ECO:0000313" key="2">
    <source>
        <dbReference type="Proteomes" id="UP001057485"/>
    </source>
</evidence>
<accession>A0A9E7DUF4</accession>
<name>A0A9E7DUF4_9CAUD</name>
<keyword evidence="2" id="KW-1185">Reference proteome</keyword>
<reference evidence="1 2" key="1">
    <citation type="submission" date="2022-03" db="EMBL/GenBank/DDBJ databases">
        <title>Phage cocktails constrain the growth of Enterococcus.</title>
        <authorList>
            <person name="Wandro S."/>
        </authorList>
    </citation>
    <scope>NUCLEOTIDE SEQUENCE [LARGE SCALE GENOMIC DNA]</scope>
</reference>
<dbReference type="Proteomes" id="UP001057485">
    <property type="component" value="Segment"/>
</dbReference>
<evidence type="ECO:0000313" key="1">
    <source>
        <dbReference type="EMBL" id="UQT00178.1"/>
    </source>
</evidence>
<gene>
    <name evidence="1" type="ORF">EGEOBHOM_00019</name>
</gene>